<proteinExistence type="predicted"/>
<keyword evidence="1" id="KW-0479">Metal-binding</keyword>
<name>A0ABM1S4A4_LIMPO</name>
<keyword evidence="4" id="KW-1185">Reference proteome</keyword>
<accession>A0ABM1S4A4</accession>
<dbReference type="PANTHER" id="PTHR13363:SF5">
    <property type="entry name" value="E3 UBIQUITIN-PROTEIN LIGASE RNF123"/>
    <property type="match status" value="1"/>
</dbReference>
<evidence type="ECO:0000256" key="3">
    <source>
        <dbReference type="ARBA" id="ARBA00022833"/>
    </source>
</evidence>
<evidence type="ECO:0000313" key="5">
    <source>
        <dbReference type="RefSeq" id="XP_022238459.1"/>
    </source>
</evidence>
<evidence type="ECO:0000256" key="2">
    <source>
        <dbReference type="ARBA" id="ARBA00022771"/>
    </source>
</evidence>
<gene>
    <name evidence="5" type="primary">LOC106456950</name>
</gene>
<keyword evidence="3" id="KW-0862">Zinc</keyword>
<organism evidence="4 5">
    <name type="scientific">Limulus polyphemus</name>
    <name type="common">Atlantic horseshoe crab</name>
    <dbReference type="NCBI Taxonomy" id="6850"/>
    <lineage>
        <taxon>Eukaryota</taxon>
        <taxon>Metazoa</taxon>
        <taxon>Ecdysozoa</taxon>
        <taxon>Arthropoda</taxon>
        <taxon>Chelicerata</taxon>
        <taxon>Merostomata</taxon>
        <taxon>Xiphosura</taxon>
        <taxon>Limulidae</taxon>
        <taxon>Limulus</taxon>
    </lineage>
</organism>
<dbReference type="PANTHER" id="PTHR13363">
    <property type="entry name" value="RING FINGER AND SRY DOMAIN-CONTAINING"/>
    <property type="match status" value="1"/>
</dbReference>
<protein>
    <submittedName>
        <fullName evidence="5">E3 ubiquitin-protein ligase RNF123-like</fullName>
    </submittedName>
</protein>
<dbReference type="Proteomes" id="UP000694941">
    <property type="component" value="Unplaced"/>
</dbReference>
<evidence type="ECO:0000256" key="1">
    <source>
        <dbReference type="ARBA" id="ARBA00022723"/>
    </source>
</evidence>
<reference evidence="5" key="1">
    <citation type="submission" date="2025-08" db="UniProtKB">
        <authorList>
            <consortium name="RefSeq"/>
        </authorList>
    </citation>
    <scope>IDENTIFICATION</scope>
    <source>
        <tissue evidence="5">Muscle</tissue>
    </source>
</reference>
<dbReference type="GeneID" id="106456950"/>
<evidence type="ECO:0000313" key="4">
    <source>
        <dbReference type="Proteomes" id="UP000694941"/>
    </source>
</evidence>
<keyword evidence="2" id="KW-0863">Zinc-finger</keyword>
<sequence length="396" mass="45832">MDYQNINQENNCNENFLKKFHDFVKENTNKSKFPPAQSCHSSVNLGFFHRLVTLLRRGRVKQDMHVPLRFFCSQTKPYSHTQRAGGLISYLTKSFAEELKERESTSDFRHSSGSRSFDLQLLSKLDQRPIHDSVASLLDGIVRLYHYSAHRQLEKLYSIKEKMQEYMNVLSEVRKLIPKADEDARDALVQACKVYQEKLQELTYQLGWLSAAVLSREREMDVFWLLNVLLQTLEQASKAGLLFAFVPDFYIEACIHTSKALVSVFPSTTQCRYPGYMETLTRFGTFLAEHFADKRIVNADLKDLLIEALASYVCNRVTLRALESIPVESCLTMVSSLLQPYENRAWAQSNWILVRIWKGCGYAFRYTVPSYFAQTFGPRYHLTLEKNSAINQGENY</sequence>
<dbReference type="RefSeq" id="XP_022238459.1">
    <property type="nucleotide sequence ID" value="XM_022382751.1"/>
</dbReference>
<dbReference type="InterPro" id="IPR045129">
    <property type="entry name" value="RNF123/RKP/RSPRY1"/>
</dbReference>